<dbReference type="SUPFAM" id="SSF54768">
    <property type="entry name" value="dsRNA-binding domain-like"/>
    <property type="match status" value="1"/>
</dbReference>
<dbReference type="EMBL" id="MU005971">
    <property type="protein sequence ID" value="KAF2861593.1"/>
    <property type="molecule type" value="Genomic_DNA"/>
</dbReference>
<evidence type="ECO:0000256" key="7">
    <source>
        <dbReference type="ARBA" id="ARBA00035187"/>
    </source>
</evidence>
<evidence type="ECO:0000313" key="11">
    <source>
        <dbReference type="Proteomes" id="UP000799421"/>
    </source>
</evidence>
<dbReference type="SUPFAM" id="SSF69065">
    <property type="entry name" value="RNase III domain-like"/>
    <property type="match status" value="1"/>
</dbReference>
<dbReference type="PROSITE" id="PS50142">
    <property type="entry name" value="RNASE_3_2"/>
    <property type="match status" value="1"/>
</dbReference>
<evidence type="ECO:0000256" key="6">
    <source>
        <dbReference type="ARBA" id="ARBA00024034"/>
    </source>
</evidence>
<protein>
    <recommendedName>
        <fullName evidence="7">Large ribosomal subunit protein mL44</fullName>
    </recommendedName>
</protein>
<dbReference type="PANTHER" id="PTHR11207:SF32">
    <property type="entry name" value="LARGE RIBOSOMAL SUBUNIT PROTEIN ML44"/>
    <property type="match status" value="1"/>
</dbReference>
<dbReference type="InterPro" id="IPR036389">
    <property type="entry name" value="RNase_III_sf"/>
</dbReference>
<feature type="region of interest" description="Disordered" evidence="8">
    <location>
        <begin position="32"/>
        <end position="63"/>
    </location>
</feature>
<organism evidence="10 11">
    <name type="scientific">Piedraia hortae CBS 480.64</name>
    <dbReference type="NCBI Taxonomy" id="1314780"/>
    <lineage>
        <taxon>Eukaryota</taxon>
        <taxon>Fungi</taxon>
        <taxon>Dikarya</taxon>
        <taxon>Ascomycota</taxon>
        <taxon>Pezizomycotina</taxon>
        <taxon>Dothideomycetes</taxon>
        <taxon>Dothideomycetidae</taxon>
        <taxon>Capnodiales</taxon>
        <taxon>Piedraiaceae</taxon>
        <taxon>Piedraia</taxon>
    </lineage>
</organism>
<evidence type="ECO:0000313" key="10">
    <source>
        <dbReference type="EMBL" id="KAF2861593.1"/>
    </source>
</evidence>
<keyword evidence="4" id="KW-0496">Mitochondrion</keyword>
<dbReference type="Pfam" id="PF22892">
    <property type="entry name" value="DSRM_MRPL44"/>
    <property type="match status" value="1"/>
</dbReference>
<evidence type="ECO:0000256" key="3">
    <source>
        <dbReference type="ARBA" id="ARBA00022980"/>
    </source>
</evidence>
<dbReference type="GO" id="GO:0003735">
    <property type="term" value="F:structural constituent of ribosome"/>
    <property type="evidence" value="ECO:0007669"/>
    <property type="project" value="TreeGrafter"/>
</dbReference>
<dbReference type="PANTHER" id="PTHR11207">
    <property type="entry name" value="RIBONUCLEASE III"/>
    <property type="match status" value="1"/>
</dbReference>
<feature type="domain" description="RNase III" evidence="9">
    <location>
        <begin position="66"/>
        <end position="254"/>
    </location>
</feature>
<keyword evidence="3 10" id="KW-0689">Ribosomal protein</keyword>
<dbReference type="OrthoDB" id="67027at2759"/>
<dbReference type="GO" id="GO:0005840">
    <property type="term" value="C:ribosome"/>
    <property type="evidence" value="ECO:0007669"/>
    <property type="project" value="UniProtKB-KW"/>
</dbReference>
<dbReference type="InterPro" id="IPR000999">
    <property type="entry name" value="RNase_III_dom"/>
</dbReference>
<dbReference type="Proteomes" id="UP000799421">
    <property type="component" value="Unassembled WGS sequence"/>
</dbReference>
<dbReference type="GO" id="GO:0006396">
    <property type="term" value="P:RNA processing"/>
    <property type="evidence" value="ECO:0007669"/>
    <property type="project" value="InterPro"/>
</dbReference>
<reference evidence="10" key="1">
    <citation type="journal article" date="2020" name="Stud. Mycol.">
        <title>101 Dothideomycetes genomes: a test case for predicting lifestyles and emergence of pathogens.</title>
        <authorList>
            <person name="Haridas S."/>
            <person name="Albert R."/>
            <person name="Binder M."/>
            <person name="Bloem J."/>
            <person name="Labutti K."/>
            <person name="Salamov A."/>
            <person name="Andreopoulos B."/>
            <person name="Baker S."/>
            <person name="Barry K."/>
            <person name="Bills G."/>
            <person name="Bluhm B."/>
            <person name="Cannon C."/>
            <person name="Castanera R."/>
            <person name="Culley D."/>
            <person name="Daum C."/>
            <person name="Ezra D."/>
            <person name="Gonzalez J."/>
            <person name="Henrissat B."/>
            <person name="Kuo A."/>
            <person name="Liang C."/>
            <person name="Lipzen A."/>
            <person name="Lutzoni F."/>
            <person name="Magnuson J."/>
            <person name="Mondo S."/>
            <person name="Nolan M."/>
            <person name="Ohm R."/>
            <person name="Pangilinan J."/>
            <person name="Park H.-J."/>
            <person name="Ramirez L."/>
            <person name="Alfaro M."/>
            <person name="Sun H."/>
            <person name="Tritt A."/>
            <person name="Yoshinaga Y."/>
            <person name="Zwiers L.-H."/>
            <person name="Turgeon B."/>
            <person name="Goodwin S."/>
            <person name="Spatafora J."/>
            <person name="Crous P."/>
            <person name="Grigoriev I."/>
        </authorList>
    </citation>
    <scope>NUCLEOTIDE SEQUENCE</scope>
    <source>
        <strain evidence="10">CBS 480.64</strain>
    </source>
</reference>
<comment type="subcellular location">
    <subcellularLocation>
        <location evidence="1">Mitochondrion</location>
    </subcellularLocation>
</comment>
<keyword evidence="11" id="KW-1185">Reference proteome</keyword>
<evidence type="ECO:0000256" key="2">
    <source>
        <dbReference type="ARBA" id="ARBA00022884"/>
    </source>
</evidence>
<evidence type="ECO:0000256" key="5">
    <source>
        <dbReference type="ARBA" id="ARBA00023274"/>
    </source>
</evidence>
<dbReference type="InterPro" id="IPR044443">
    <property type="entry name" value="Ribosomal_mL44_DSRM_fung"/>
</dbReference>
<dbReference type="CDD" id="cd19873">
    <property type="entry name" value="DSRM_MRPL3_like"/>
    <property type="match status" value="1"/>
</dbReference>
<dbReference type="AlphaFoldDB" id="A0A6A7C2K0"/>
<dbReference type="GO" id="GO:0005739">
    <property type="term" value="C:mitochondrion"/>
    <property type="evidence" value="ECO:0007669"/>
    <property type="project" value="TreeGrafter"/>
</dbReference>
<evidence type="ECO:0000256" key="1">
    <source>
        <dbReference type="ARBA" id="ARBA00004173"/>
    </source>
</evidence>
<dbReference type="GO" id="GO:0004525">
    <property type="term" value="F:ribonuclease III activity"/>
    <property type="evidence" value="ECO:0007669"/>
    <property type="project" value="InterPro"/>
</dbReference>
<sequence>MKRLGPDRWVSHIQPPRNPWLISTFPLHQADRQRRRRNLSTAAAEAPATQQSPTPSLRRARQSPKLSALHARLQLPARLPVETLARCLVDKSVDPRPGFNNAPLAVLGQDLLGLLSAEWLMCRYPRLPMAILFAAQNAYVGDAALASMRAEWGVELVAYPGSEVDPGMLQFKRMDPANSVFRSNSIKSKDEDAPFAYPRGMSSRIVHDDQFGVHDKASYKTGTEPDGAQEPVTDEKASSDFVRALTGALHVHAGLEAVKTFHSNHVLSRFLQLDKLFQFTHATRHLSRLCAREGFESPVARLISESGRLSRSPVFIVGVYSGNDKLGEGAGTSLNEARVRASVAALKSWYLYSPPGSSVMMPSETLAEPGAKQWRPQYIDIGEITG</sequence>
<dbReference type="Gene3D" id="3.30.160.20">
    <property type="match status" value="1"/>
</dbReference>
<dbReference type="SMART" id="SM00535">
    <property type="entry name" value="RIBOc"/>
    <property type="match status" value="1"/>
</dbReference>
<proteinExistence type="inferred from homology"/>
<dbReference type="InterPro" id="IPR014720">
    <property type="entry name" value="dsRBD_dom"/>
</dbReference>
<dbReference type="Gene3D" id="1.10.1520.10">
    <property type="entry name" value="Ribonuclease III domain"/>
    <property type="match status" value="1"/>
</dbReference>
<dbReference type="SMART" id="SM00358">
    <property type="entry name" value="DSRM"/>
    <property type="match status" value="1"/>
</dbReference>
<evidence type="ECO:0000259" key="9">
    <source>
        <dbReference type="PROSITE" id="PS50142"/>
    </source>
</evidence>
<accession>A0A6A7C2K0</accession>
<name>A0A6A7C2K0_9PEZI</name>
<gene>
    <name evidence="10" type="ORF">K470DRAFT_294090</name>
</gene>
<comment type="similarity">
    <text evidence="6">Belongs to the ribonuclease III family. Mitochondrion-specific ribosomal protein mL44 subfamily.</text>
</comment>
<evidence type="ECO:0000256" key="4">
    <source>
        <dbReference type="ARBA" id="ARBA00023128"/>
    </source>
</evidence>
<keyword evidence="5" id="KW-0687">Ribonucleoprotein</keyword>
<dbReference type="GO" id="GO:0003725">
    <property type="term" value="F:double-stranded RNA binding"/>
    <property type="evidence" value="ECO:0007669"/>
    <property type="project" value="InterPro"/>
</dbReference>
<dbReference type="InterPro" id="IPR044444">
    <property type="entry name" value="Ribosomal_mL44_DSRM_metazoa"/>
</dbReference>
<evidence type="ECO:0000256" key="8">
    <source>
        <dbReference type="SAM" id="MobiDB-lite"/>
    </source>
</evidence>
<keyword evidence="2" id="KW-0694">RNA-binding</keyword>